<feature type="domain" description="EH" evidence="1">
    <location>
        <begin position="157"/>
        <end position="211"/>
    </location>
</feature>
<name>A0ABV5J2C5_9BACT</name>
<dbReference type="Pfam" id="PF12763">
    <property type="entry name" value="EH"/>
    <property type="match status" value="1"/>
</dbReference>
<dbReference type="EMBL" id="JBHMEW010000028">
    <property type="protein sequence ID" value="MFB9210938.1"/>
    <property type="molecule type" value="Genomic_DNA"/>
</dbReference>
<evidence type="ECO:0000259" key="1">
    <source>
        <dbReference type="Pfam" id="PF12763"/>
    </source>
</evidence>
<keyword evidence="3" id="KW-1185">Reference proteome</keyword>
<accession>A0ABV5J2C5</accession>
<gene>
    <name evidence="2" type="ORF">ACFFUR_03905</name>
</gene>
<dbReference type="Proteomes" id="UP001589654">
    <property type="component" value="Unassembled WGS sequence"/>
</dbReference>
<comment type="caution">
    <text evidence="2">The sequence shown here is derived from an EMBL/GenBank/DDBJ whole genome shotgun (WGS) entry which is preliminary data.</text>
</comment>
<evidence type="ECO:0000313" key="2">
    <source>
        <dbReference type="EMBL" id="MFB9210938.1"/>
    </source>
</evidence>
<proteinExistence type="predicted"/>
<sequence>MIYDSSVWKIELKKDLEEIRDFFKETDLNYDLEFEENDDSEQEESEILTIAFIKLQKFAIYSSIILRKLIEARKLSDELIGKNYPIKTFSKQSDEPISIFNGYEIEKLYELNNPTTKNISIKMIAHRLIHSYHFMPKYSWIKIDESLPDEDAENWEVQNLEGVWFSSDKTKDSELSFIEIDIYFKIIEDVINDFIVHIEYNGDGQIVKKSSVGINEKL</sequence>
<dbReference type="RefSeq" id="WP_290246661.1">
    <property type="nucleotide sequence ID" value="NZ_JAUFQT010000001.1"/>
</dbReference>
<organism evidence="2 3">
    <name type="scientific">Echinicola jeungdonensis</name>
    <dbReference type="NCBI Taxonomy" id="709343"/>
    <lineage>
        <taxon>Bacteria</taxon>
        <taxon>Pseudomonadati</taxon>
        <taxon>Bacteroidota</taxon>
        <taxon>Cytophagia</taxon>
        <taxon>Cytophagales</taxon>
        <taxon>Cyclobacteriaceae</taxon>
        <taxon>Echinicola</taxon>
    </lineage>
</organism>
<protein>
    <recommendedName>
        <fullName evidence="1">EH domain-containing protein</fullName>
    </recommendedName>
</protein>
<reference evidence="2 3" key="1">
    <citation type="submission" date="2024-09" db="EMBL/GenBank/DDBJ databases">
        <authorList>
            <person name="Sun Q."/>
            <person name="Mori K."/>
        </authorList>
    </citation>
    <scope>NUCLEOTIDE SEQUENCE [LARGE SCALE GENOMIC DNA]</scope>
    <source>
        <strain evidence="2 3">CECT 7682</strain>
    </source>
</reference>
<dbReference type="InterPro" id="IPR000261">
    <property type="entry name" value="EH_dom"/>
</dbReference>
<evidence type="ECO:0000313" key="3">
    <source>
        <dbReference type="Proteomes" id="UP001589654"/>
    </source>
</evidence>